<dbReference type="EMBL" id="CP031226">
    <property type="protein sequence ID" value="AXH59531.1"/>
    <property type="molecule type" value="Genomic_DNA"/>
</dbReference>
<keyword evidence="1" id="KW-0238">DNA-binding</keyword>
<name>A0AAD0PVE7_PSEAV</name>
<dbReference type="SUPFAM" id="SSF50249">
    <property type="entry name" value="Nucleic acid-binding proteins"/>
    <property type="match status" value="1"/>
</dbReference>
<dbReference type="Proteomes" id="UP000006426">
    <property type="component" value="Plasmid pmppla107"/>
</dbReference>
<evidence type="ECO:0000256" key="1">
    <source>
        <dbReference type="ARBA" id="ARBA00023125"/>
    </source>
</evidence>
<dbReference type="Gene3D" id="2.40.50.140">
    <property type="entry name" value="Nucleic acid-binding proteins"/>
    <property type="match status" value="1"/>
</dbReference>
<organism evidence="3 4">
    <name type="scientific">Pseudomonas amygdali pv. lachrymans str. M301315</name>
    <dbReference type="NCBI Taxonomy" id="629260"/>
    <lineage>
        <taxon>Bacteria</taxon>
        <taxon>Pseudomonadati</taxon>
        <taxon>Pseudomonadota</taxon>
        <taxon>Gammaproteobacteria</taxon>
        <taxon>Pseudomonadales</taxon>
        <taxon>Pseudomonadaceae</taxon>
        <taxon>Pseudomonas</taxon>
        <taxon>Pseudomonas amygdali</taxon>
    </lineage>
</organism>
<dbReference type="AlphaFoldDB" id="A0AAD0PVE7"/>
<gene>
    <name evidence="3" type="ORF">PLA107_030355</name>
</gene>
<reference evidence="3 4" key="1">
    <citation type="journal article" date="2011" name="PLoS Pathog.">
        <title>Dynamic evolution of pathogenicity revealed by sequencing and comparative genomics of 19 Pseudomonas syringae isolates.</title>
        <authorList>
            <person name="Baltrus D.A."/>
            <person name="Nishimura M.T."/>
            <person name="Romanchuk A."/>
            <person name="Chang J.H."/>
            <person name="Mukhtar M.S."/>
            <person name="Cherkis K."/>
            <person name="Roach J."/>
            <person name="Grant S.R."/>
            <person name="Jones C.D."/>
            <person name="Dangl J.L."/>
        </authorList>
    </citation>
    <scope>NUCLEOTIDE SEQUENCE [LARGE SCALE GENOMIC DNA]</scope>
    <source>
        <strain evidence="3 4">M301315</strain>
    </source>
</reference>
<keyword evidence="3" id="KW-0614">Plasmid</keyword>
<sequence>MQKHTIAGNLVSAASLSSRDNRDSLSFTVAINEGKNQTTGQVYTTYIPVVVSGPKGFADGVKEFLTKGKQVTCSGESYVGKNEKDNIVYENPGIRLRSLRNGLSLAGDGVPVSAATVAEQHEAPVPQDAQDALVQQGQMQDGALADGPSSDVIDDDIPFGA</sequence>
<geneLocation type="plasmid" evidence="4">
    <name>pmppla107</name>
</geneLocation>
<dbReference type="GO" id="GO:0003697">
    <property type="term" value="F:single-stranded DNA binding"/>
    <property type="evidence" value="ECO:0007669"/>
    <property type="project" value="InterPro"/>
</dbReference>
<dbReference type="InterPro" id="IPR012340">
    <property type="entry name" value="NA-bd_OB-fold"/>
</dbReference>
<dbReference type="RefSeq" id="WP_005742265.1">
    <property type="nucleotide sequence ID" value="NZ_CP031226.1"/>
</dbReference>
<dbReference type="InterPro" id="IPR000424">
    <property type="entry name" value="Primosome_PriB/ssb"/>
</dbReference>
<feature type="compositionally biased region" description="Acidic residues" evidence="2">
    <location>
        <begin position="152"/>
        <end position="161"/>
    </location>
</feature>
<evidence type="ECO:0000313" key="3">
    <source>
        <dbReference type="EMBL" id="AXH59531.1"/>
    </source>
</evidence>
<dbReference type="Pfam" id="PF00436">
    <property type="entry name" value="SSB"/>
    <property type="match status" value="1"/>
</dbReference>
<dbReference type="GeneID" id="39474638"/>
<evidence type="ECO:0000313" key="4">
    <source>
        <dbReference type="Proteomes" id="UP000006426"/>
    </source>
</evidence>
<feature type="region of interest" description="Disordered" evidence="2">
    <location>
        <begin position="121"/>
        <end position="161"/>
    </location>
</feature>
<evidence type="ECO:0000256" key="2">
    <source>
        <dbReference type="SAM" id="MobiDB-lite"/>
    </source>
</evidence>
<proteinExistence type="predicted"/>
<accession>A0AAD0PVE7</accession>
<protein>
    <submittedName>
        <fullName evidence="3">Uncharacterized protein</fullName>
    </submittedName>
</protein>